<reference evidence="6 7" key="1">
    <citation type="submission" date="2018-06" db="EMBL/GenBank/DDBJ databases">
        <authorList>
            <consortium name="Pathogen Informatics"/>
            <person name="Doyle S."/>
        </authorList>
    </citation>
    <scope>NUCLEOTIDE SEQUENCE [LARGE SCALE GENOMIC DNA]</scope>
    <source>
        <strain evidence="6 7">NCTC11009</strain>
    </source>
</reference>
<feature type="region of interest" description="Disordered" evidence="5">
    <location>
        <begin position="197"/>
        <end position="237"/>
    </location>
</feature>
<dbReference type="InterPro" id="IPR036390">
    <property type="entry name" value="WH_DNA-bd_sf"/>
</dbReference>
<dbReference type="PANTHER" id="PTHR34298">
    <property type="entry name" value="SEGREGATION AND CONDENSATION PROTEIN B"/>
    <property type="match status" value="1"/>
</dbReference>
<dbReference type="InterPro" id="IPR036388">
    <property type="entry name" value="WH-like_DNA-bd_sf"/>
</dbReference>
<evidence type="ECO:0000313" key="6">
    <source>
        <dbReference type="EMBL" id="SPY08717.1"/>
    </source>
</evidence>
<dbReference type="GO" id="GO:0051301">
    <property type="term" value="P:cell division"/>
    <property type="evidence" value="ECO:0007669"/>
    <property type="project" value="UniProtKB-KW"/>
</dbReference>
<evidence type="ECO:0000256" key="3">
    <source>
        <dbReference type="ARBA" id="ARBA00022829"/>
    </source>
</evidence>
<dbReference type="Pfam" id="PF04079">
    <property type="entry name" value="SMC_ScpB"/>
    <property type="match status" value="1"/>
</dbReference>
<dbReference type="AlphaFoldDB" id="A0A2X1UNM5"/>
<evidence type="ECO:0000256" key="2">
    <source>
        <dbReference type="ARBA" id="ARBA00022618"/>
    </source>
</evidence>
<evidence type="ECO:0000313" key="7">
    <source>
        <dbReference type="Proteomes" id="UP000250242"/>
    </source>
</evidence>
<name>A0A2X1UNM5_9BURK</name>
<dbReference type="EMBL" id="UATH01000001">
    <property type="protein sequence ID" value="SPY08717.1"/>
    <property type="molecule type" value="Genomic_DNA"/>
</dbReference>
<evidence type="ECO:0000256" key="4">
    <source>
        <dbReference type="ARBA" id="ARBA00023306"/>
    </source>
</evidence>
<dbReference type="PANTHER" id="PTHR34298:SF2">
    <property type="entry name" value="SEGREGATION AND CONDENSATION PROTEIN B"/>
    <property type="match status" value="1"/>
</dbReference>
<dbReference type="PIRSF" id="PIRSF019345">
    <property type="entry name" value="ScpB"/>
    <property type="match status" value="1"/>
</dbReference>
<evidence type="ECO:0000256" key="5">
    <source>
        <dbReference type="SAM" id="MobiDB-lite"/>
    </source>
</evidence>
<dbReference type="SUPFAM" id="SSF46785">
    <property type="entry name" value="Winged helix' DNA-binding domain"/>
    <property type="match status" value="2"/>
</dbReference>
<keyword evidence="4" id="KW-0131">Cell cycle</keyword>
<dbReference type="RefSeq" id="WP_113062776.1">
    <property type="nucleotide sequence ID" value="NZ_UATH01000001.1"/>
</dbReference>
<dbReference type="InterPro" id="IPR005234">
    <property type="entry name" value="ScpB_csome_segregation"/>
</dbReference>
<sequence length="237" mass="26390">MDLPELGRVVEAVLLCADEPMSINQITKLFAEHEEVDRAMVLQAIEQLQLAWVDRGLALVEVAEGWRFQSRPSMQKYFELINPERPPRYSRAVMETLAIIAWCYPVTRGDIESIRGVTVSSQIIKTLEDRGWIEVVGYRDGPGRPSLLGITEQFWSDLGLQSRADLPPLESFHDALVADDESYASLQQEIALALDEAGEAPQLSSSSSNDEVAMTADSANEIAPVNEQLENRSESDQ</sequence>
<proteinExistence type="predicted"/>
<protein>
    <submittedName>
        <fullName evidence="6">Segregation and condensation protein B homolog</fullName>
    </submittedName>
</protein>
<dbReference type="GO" id="GO:0051304">
    <property type="term" value="P:chromosome separation"/>
    <property type="evidence" value="ECO:0007669"/>
    <property type="project" value="InterPro"/>
</dbReference>
<keyword evidence="2" id="KW-0132">Cell division</keyword>
<keyword evidence="1" id="KW-0963">Cytoplasm</keyword>
<evidence type="ECO:0000256" key="1">
    <source>
        <dbReference type="ARBA" id="ARBA00022490"/>
    </source>
</evidence>
<dbReference type="Gene3D" id="1.10.10.10">
    <property type="entry name" value="Winged helix-like DNA-binding domain superfamily/Winged helix DNA-binding domain"/>
    <property type="match status" value="2"/>
</dbReference>
<keyword evidence="3" id="KW-0159">Chromosome partition</keyword>
<dbReference type="Proteomes" id="UP000250242">
    <property type="component" value="Unassembled WGS sequence"/>
</dbReference>
<accession>A0A2X1UNM5</accession>
<gene>
    <name evidence="6" type="primary">scpB</name>
    <name evidence="6" type="ORF">NCTC11009_01949</name>
</gene>
<dbReference type="NCBIfam" id="TIGR00281">
    <property type="entry name" value="SMC-Scp complex subunit ScpB"/>
    <property type="match status" value="1"/>
</dbReference>
<organism evidence="6 7">
    <name type="scientific">Oligella urethralis</name>
    <dbReference type="NCBI Taxonomy" id="90245"/>
    <lineage>
        <taxon>Bacteria</taxon>
        <taxon>Pseudomonadati</taxon>
        <taxon>Pseudomonadota</taxon>
        <taxon>Betaproteobacteria</taxon>
        <taxon>Burkholderiales</taxon>
        <taxon>Alcaligenaceae</taxon>
        <taxon>Oligella</taxon>
    </lineage>
</organism>